<evidence type="ECO:0000256" key="1">
    <source>
        <dbReference type="SAM" id="Phobius"/>
    </source>
</evidence>
<dbReference type="EMBL" id="CP029353">
    <property type="protein sequence ID" value="AWK87801.1"/>
    <property type="molecule type" value="Genomic_DNA"/>
</dbReference>
<feature type="transmembrane region" description="Helical" evidence="1">
    <location>
        <begin position="12"/>
        <end position="28"/>
    </location>
</feature>
<dbReference type="KEGG" id="azz:DEW08_17835"/>
<name>A0A2S2CTH1_9PROT</name>
<keyword evidence="1" id="KW-0472">Membrane</keyword>
<accession>A0A2S2CTH1</accession>
<evidence type="ECO:0000313" key="3">
    <source>
        <dbReference type="Proteomes" id="UP000245629"/>
    </source>
</evidence>
<protein>
    <submittedName>
        <fullName evidence="2">Uncharacterized protein</fullName>
    </submittedName>
</protein>
<feature type="transmembrane region" description="Helical" evidence="1">
    <location>
        <begin position="40"/>
        <end position="58"/>
    </location>
</feature>
<dbReference type="OrthoDB" id="123194at2"/>
<dbReference type="RefSeq" id="WP_109329333.1">
    <property type="nucleotide sequence ID" value="NZ_CP029353.1"/>
</dbReference>
<keyword evidence="1" id="KW-0812">Transmembrane</keyword>
<organism evidence="2 3">
    <name type="scientific">Azospirillum thermophilum</name>
    <dbReference type="NCBI Taxonomy" id="2202148"/>
    <lineage>
        <taxon>Bacteria</taxon>
        <taxon>Pseudomonadati</taxon>
        <taxon>Pseudomonadota</taxon>
        <taxon>Alphaproteobacteria</taxon>
        <taxon>Rhodospirillales</taxon>
        <taxon>Azospirillaceae</taxon>
        <taxon>Azospirillum</taxon>
    </lineage>
</organism>
<keyword evidence="3" id="KW-1185">Reference proteome</keyword>
<dbReference type="AlphaFoldDB" id="A0A2S2CTH1"/>
<gene>
    <name evidence="2" type="ORF">DEW08_17835</name>
</gene>
<reference evidence="3" key="1">
    <citation type="submission" date="2018-05" db="EMBL/GenBank/DDBJ databases">
        <title>Azospirillum thermophila sp. nov., a novel isolated from hot spring.</title>
        <authorList>
            <person name="Zhao Z."/>
        </authorList>
    </citation>
    <scope>NUCLEOTIDE SEQUENCE [LARGE SCALE GENOMIC DNA]</scope>
    <source>
        <strain evidence="3">CFH 70021</strain>
    </source>
</reference>
<dbReference type="Proteomes" id="UP000245629">
    <property type="component" value="Chromosome 2"/>
</dbReference>
<keyword evidence="1" id="KW-1133">Transmembrane helix</keyword>
<evidence type="ECO:0000313" key="2">
    <source>
        <dbReference type="EMBL" id="AWK87801.1"/>
    </source>
</evidence>
<sequence length="80" mass="9271">MQDLAQDFLQSPYLGLLLFNLATVWPTWRILRRAGLDPRWALLVLIPFGMVPVIGVLAHSRWPALPEREKPVRKARRSVR</sequence>
<proteinExistence type="predicted"/>